<sequence>MPKKPLYFCEVSRALKPANRKDILQFISSKPLERSLILALSSTLWQASQNFSPKSVNQIKPKVPLFFVSTLPELSARRFTNGCLLRGWARSVTECTNLTPKGMHKTSPLTLIIPH</sequence>
<protein>
    <submittedName>
        <fullName evidence="1">Uncharacterized protein</fullName>
    </submittedName>
</protein>
<evidence type="ECO:0000313" key="1">
    <source>
        <dbReference type="EMBL" id="AIF00820.1"/>
    </source>
</evidence>
<dbReference type="AlphaFoldDB" id="A0A075GBW9"/>
<reference evidence="1" key="1">
    <citation type="journal article" date="2014" name="Genome Biol. Evol.">
        <title>Pangenome evidence for extensive interdomain horizontal transfer affecting lineage core and shell genes in uncultured planktonic thaumarchaeota and euryarchaeota.</title>
        <authorList>
            <person name="Deschamps P."/>
            <person name="Zivanovic Y."/>
            <person name="Moreira D."/>
            <person name="Rodriguez-Valera F."/>
            <person name="Lopez-Garcia P."/>
        </authorList>
    </citation>
    <scope>NUCLEOTIDE SEQUENCE</scope>
</reference>
<proteinExistence type="predicted"/>
<organism evidence="1">
    <name type="scientific">uncultured marine group II/III euryarchaeote KM3_13_C08</name>
    <dbReference type="NCBI Taxonomy" id="1457871"/>
    <lineage>
        <taxon>Archaea</taxon>
        <taxon>Methanobacteriati</taxon>
        <taxon>Methanobacteriota</taxon>
        <taxon>environmental samples</taxon>
    </lineage>
</organism>
<dbReference type="EMBL" id="KF900603">
    <property type="protein sequence ID" value="AIF00820.1"/>
    <property type="molecule type" value="Genomic_DNA"/>
</dbReference>
<accession>A0A075GBW9</accession>
<name>A0A075GBW9_9EURY</name>